<keyword evidence="5 9" id="KW-1133">Transmembrane helix</keyword>
<feature type="transmembrane region" description="Helical" evidence="9">
    <location>
        <begin position="149"/>
        <end position="168"/>
    </location>
</feature>
<feature type="transmembrane region" description="Helical" evidence="9">
    <location>
        <begin position="319"/>
        <end position="338"/>
    </location>
</feature>
<feature type="transmembrane region" description="Helical" evidence="9">
    <location>
        <begin position="344"/>
        <end position="368"/>
    </location>
</feature>
<protein>
    <submittedName>
        <fullName evidence="11">Complex I subunit 5 family protein</fullName>
    </submittedName>
</protein>
<accession>A0ABV3T2D9</accession>
<keyword evidence="6 9" id="KW-0472">Membrane</keyword>
<dbReference type="PANTHER" id="PTHR42703">
    <property type="entry name" value="NADH DEHYDROGENASE"/>
    <property type="match status" value="1"/>
</dbReference>
<gene>
    <name evidence="11" type="ORF">AB3X52_16965</name>
</gene>
<evidence type="ECO:0000259" key="10">
    <source>
        <dbReference type="Pfam" id="PF00361"/>
    </source>
</evidence>
<feature type="region of interest" description="Disordered" evidence="8">
    <location>
        <begin position="457"/>
        <end position="483"/>
    </location>
</feature>
<evidence type="ECO:0000256" key="2">
    <source>
        <dbReference type="ARBA" id="ARBA00005346"/>
    </source>
</evidence>
<evidence type="ECO:0000256" key="4">
    <source>
        <dbReference type="ARBA" id="ARBA00022692"/>
    </source>
</evidence>
<feature type="transmembrane region" description="Helical" evidence="9">
    <location>
        <begin position="294"/>
        <end position="312"/>
    </location>
</feature>
<reference evidence="11 12" key="1">
    <citation type="submission" date="2024-07" db="EMBL/GenBank/DDBJ databases">
        <authorList>
            <person name="Lee S."/>
            <person name="Kang M."/>
        </authorList>
    </citation>
    <scope>NUCLEOTIDE SEQUENCE [LARGE SCALE GENOMIC DNA]</scope>
    <source>
        <strain evidence="11 12">DS6</strain>
    </source>
</reference>
<evidence type="ECO:0000313" key="11">
    <source>
        <dbReference type="EMBL" id="MEX0429313.1"/>
    </source>
</evidence>
<sequence length="626" mass="64224">MSAPDGLVEQLPVLLVVVPLGAGALVAALGHWAPRILADALAVLVAAVCTVGAGRLVVAVGGGRVVTWLGGWTPASSGSGPGGGQSVGIVLVADRTAAMLVVSAALLVLAGLLFSWRYLEETSATYHALMLVFLAALSGFALAGDLFDAFVWFELMGAAAYALAGMRVEEPRSVFAAVEFGVVNTLGASLTLAGITLLYARTGELALAYVGERLRSQPADALVGFAFVLLVVGALVKAAVVPFHFWTADAEAAAPTPVCAVLSGAMVAMGVYAVARWWRVAFDGVLPHPTAEHLLLVLGAVTALVGAVMCVYQRHIKRLLAYSTISHVGVALLGVGLLDEHGTAAAIAYLVGHACTKGPLFLGSGVLLNRYGTVDEHALFGQGRGRWFTFSVFALGGLGLAGLPVLGLWWGKATLEHALSVAGAPWAVAVVVVAGALTSGSVLRLTARVFLGLGADPRSRSSRDGDGSEEPEEPEEPEEHGPIGPRAAALMVAPAWLLLAAGVGLALVPWVHRAGATAGAVFADRHGYVEAVQHPHRVLAPVVGHEETVWTGTGLGLAAVTLALACLVAAAALWAPRVRALPWGRAGARAARSVVGGLHAVHRADLPEQVAWLLAGAAVLAVVFAL</sequence>
<comment type="caution">
    <text evidence="11">The sequence shown here is derived from an EMBL/GenBank/DDBJ whole genome shotgun (WGS) entry which is preliminary data.</text>
</comment>
<evidence type="ECO:0000256" key="1">
    <source>
        <dbReference type="ARBA" id="ARBA00004651"/>
    </source>
</evidence>
<feature type="transmembrane region" description="Helical" evidence="9">
    <location>
        <begin position="12"/>
        <end position="33"/>
    </location>
</feature>
<keyword evidence="3" id="KW-1003">Cell membrane</keyword>
<dbReference type="InterPro" id="IPR050586">
    <property type="entry name" value="CPA3_Na-H_Antiporter_D"/>
</dbReference>
<dbReference type="Proteomes" id="UP001556631">
    <property type="component" value="Unassembled WGS sequence"/>
</dbReference>
<dbReference type="PANTHER" id="PTHR42703:SF1">
    <property type="entry name" value="NA(+)_H(+) ANTIPORTER SUBUNIT D1"/>
    <property type="match status" value="1"/>
</dbReference>
<feature type="transmembrane region" description="Helical" evidence="9">
    <location>
        <begin position="423"/>
        <end position="443"/>
    </location>
</feature>
<feature type="transmembrane region" description="Helical" evidence="9">
    <location>
        <begin position="555"/>
        <end position="575"/>
    </location>
</feature>
<evidence type="ECO:0000256" key="7">
    <source>
        <dbReference type="RuleBase" id="RU000320"/>
    </source>
</evidence>
<keyword evidence="4 7" id="KW-0812">Transmembrane</keyword>
<dbReference type="RefSeq" id="WP_367995279.1">
    <property type="nucleotide sequence ID" value="NZ_JBFPJR010000039.1"/>
</dbReference>
<dbReference type="InterPro" id="IPR001750">
    <property type="entry name" value="ND/Mrp_TM"/>
</dbReference>
<dbReference type="EMBL" id="JBFPJR010000039">
    <property type="protein sequence ID" value="MEX0429313.1"/>
    <property type="molecule type" value="Genomic_DNA"/>
</dbReference>
<evidence type="ECO:0000313" key="12">
    <source>
        <dbReference type="Proteomes" id="UP001556631"/>
    </source>
</evidence>
<feature type="compositionally biased region" description="Acidic residues" evidence="8">
    <location>
        <begin position="467"/>
        <end position="478"/>
    </location>
</feature>
<feature type="transmembrane region" description="Helical" evidence="9">
    <location>
        <begin position="252"/>
        <end position="274"/>
    </location>
</feature>
<feature type="transmembrane region" description="Helical" evidence="9">
    <location>
        <begin position="388"/>
        <end position="411"/>
    </location>
</feature>
<evidence type="ECO:0000256" key="6">
    <source>
        <dbReference type="ARBA" id="ARBA00023136"/>
    </source>
</evidence>
<feature type="compositionally biased region" description="Basic and acidic residues" evidence="8">
    <location>
        <begin position="457"/>
        <end position="466"/>
    </location>
</feature>
<evidence type="ECO:0000256" key="9">
    <source>
        <dbReference type="SAM" id="Phobius"/>
    </source>
</evidence>
<comment type="subcellular location">
    <subcellularLocation>
        <location evidence="1">Cell membrane</location>
        <topology evidence="1">Multi-pass membrane protein</topology>
    </subcellularLocation>
    <subcellularLocation>
        <location evidence="7">Membrane</location>
        <topology evidence="7">Multi-pass membrane protein</topology>
    </subcellularLocation>
</comment>
<evidence type="ECO:0000256" key="8">
    <source>
        <dbReference type="SAM" id="MobiDB-lite"/>
    </source>
</evidence>
<feature type="transmembrane region" description="Helical" evidence="9">
    <location>
        <begin position="97"/>
        <end position="119"/>
    </location>
</feature>
<evidence type="ECO:0000256" key="3">
    <source>
        <dbReference type="ARBA" id="ARBA00022475"/>
    </source>
</evidence>
<feature type="transmembrane region" description="Helical" evidence="9">
    <location>
        <begin position="221"/>
        <end position="240"/>
    </location>
</feature>
<proteinExistence type="inferred from homology"/>
<organism evidence="11 12">
    <name type="scientific">Nocardioides eburneus</name>
    <dbReference type="NCBI Taxonomy" id="3231482"/>
    <lineage>
        <taxon>Bacteria</taxon>
        <taxon>Bacillati</taxon>
        <taxon>Actinomycetota</taxon>
        <taxon>Actinomycetes</taxon>
        <taxon>Propionibacteriales</taxon>
        <taxon>Nocardioidaceae</taxon>
        <taxon>Nocardioides</taxon>
    </lineage>
</organism>
<keyword evidence="12" id="KW-1185">Reference proteome</keyword>
<feature type="transmembrane region" description="Helical" evidence="9">
    <location>
        <begin position="180"/>
        <end position="201"/>
    </location>
</feature>
<feature type="transmembrane region" description="Helical" evidence="9">
    <location>
        <begin position="40"/>
        <end position="62"/>
    </location>
</feature>
<name>A0ABV3T2D9_9ACTN</name>
<feature type="transmembrane region" description="Helical" evidence="9">
    <location>
        <begin position="487"/>
        <end position="511"/>
    </location>
</feature>
<feature type="transmembrane region" description="Helical" evidence="9">
    <location>
        <begin position="126"/>
        <end position="143"/>
    </location>
</feature>
<comment type="similarity">
    <text evidence="2">Belongs to the CPA3 antiporters (TC 2.A.63) subunit D family.</text>
</comment>
<evidence type="ECO:0000256" key="5">
    <source>
        <dbReference type="ARBA" id="ARBA00022989"/>
    </source>
</evidence>
<feature type="domain" description="NADH:quinone oxidoreductase/Mrp antiporter transmembrane" evidence="10">
    <location>
        <begin position="143"/>
        <end position="438"/>
    </location>
</feature>
<dbReference type="Pfam" id="PF00361">
    <property type="entry name" value="Proton_antipo_M"/>
    <property type="match status" value="1"/>
</dbReference>